<keyword evidence="1" id="KW-1133">Transmembrane helix</keyword>
<protein>
    <submittedName>
        <fullName evidence="2">Uncharacterized protein</fullName>
    </submittedName>
</protein>
<evidence type="ECO:0000256" key="1">
    <source>
        <dbReference type="SAM" id="Phobius"/>
    </source>
</evidence>
<evidence type="ECO:0000313" key="2">
    <source>
        <dbReference type="EMBL" id="VDD16950.1"/>
    </source>
</evidence>
<feature type="transmembrane region" description="Helical" evidence="1">
    <location>
        <begin position="20"/>
        <end position="39"/>
    </location>
</feature>
<proteinExistence type="predicted"/>
<sequence length="86" mass="9656">MSVDMILLDAKGVVEAKVSTQLLPFSYALFGFLPLFIKIKFKFFDMRKKYGCLLLHPQSDNSDQLSQGAMEDALICILTQDAPLIL</sequence>
<keyword evidence="1" id="KW-0472">Membrane</keyword>
<accession>A0A3P6CQX0</accession>
<dbReference type="EMBL" id="LR031577">
    <property type="protein sequence ID" value="VDD16950.1"/>
    <property type="molecule type" value="Genomic_DNA"/>
</dbReference>
<name>A0A3P6CQX0_BRACM</name>
<dbReference type="AlphaFoldDB" id="A0A3P6CQX0"/>
<keyword evidence="1" id="KW-0812">Transmembrane</keyword>
<gene>
    <name evidence="2" type="ORF">BRAA10T42663Z</name>
</gene>
<organism evidence="2">
    <name type="scientific">Brassica campestris</name>
    <name type="common">Field mustard</name>
    <dbReference type="NCBI Taxonomy" id="3711"/>
    <lineage>
        <taxon>Eukaryota</taxon>
        <taxon>Viridiplantae</taxon>
        <taxon>Streptophyta</taxon>
        <taxon>Embryophyta</taxon>
        <taxon>Tracheophyta</taxon>
        <taxon>Spermatophyta</taxon>
        <taxon>Magnoliopsida</taxon>
        <taxon>eudicotyledons</taxon>
        <taxon>Gunneridae</taxon>
        <taxon>Pentapetalae</taxon>
        <taxon>rosids</taxon>
        <taxon>malvids</taxon>
        <taxon>Brassicales</taxon>
        <taxon>Brassicaceae</taxon>
        <taxon>Brassiceae</taxon>
        <taxon>Brassica</taxon>
    </lineage>
</organism>
<reference evidence="2" key="1">
    <citation type="submission" date="2018-11" db="EMBL/GenBank/DDBJ databases">
        <authorList>
            <consortium name="Genoscope - CEA"/>
            <person name="William W."/>
        </authorList>
    </citation>
    <scope>NUCLEOTIDE SEQUENCE</scope>
</reference>